<dbReference type="Gene3D" id="3.90.1310.10">
    <property type="entry name" value="Penicillin-binding protein 2a (Domain 2)"/>
    <property type="match status" value="1"/>
</dbReference>
<evidence type="ECO:0000259" key="7">
    <source>
        <dbReference type="Pfam" id="PF03717"/>
    </source>
</evidence>
<keyword evidence="5" id="KW-0812">Transmembrane</keyword>
<keyword evidence="9" id="KW-1185">Reference proteome</keyword>
<dbReference type="InterPro" id="IPR036138">
    <property type="entry name" value="PBP_dimer_sf"/>
</dbReference>
<feature type="domain" description="Penicillin-binding protein transpeptidase" evidence="6">
    <location>
        <begin position="261"/>
        <end position="550"/>
    </location>
</feature>
<name>A0A6L7G982_9RHOB</name>
<comment type="subcellular location">
    <subcellularLocation>
        <location evidence="1">Membrane</location>
    </subcellularLocation>
</comment>
<evidence type="ECO:0000313" key="8">
    <source>
        <dbReference type="EMBL" id="MXN19253.1"/>
    </source>
</evidence>
<dbReference type="InterPro" id="IPR001460">
    <property type="entry name" value="PCN-bd_Tpept"/>
</dbReference>
<dbReference type="RefSeq" id="WP_160895377.1">
    <property type="nucleotide sequence ID" value="NZ_WUMU01000017.1"/>
</dbReference>
<dbReference type="AlphaFoldDB" id="A0A6L7G982"/>
<evidence type="ECO:0000256" key="3">
    <source>
        <dbReference type="ARBA" id="ARBA00023136"/>
    </source>
</evidence>
<dbReference type="PANTHER" id="PTHR30627:SF1">
    <property type="entry name" value="PEPTIDOGLYCAN D,D-TRANSPEPTIDASE FTSI"/>
    <property type="match status" value="1"/>
</dbReference>
<dbReference type="Gene3D" id="3.30.450.330">
    <property type="match status" value="1"/>
</dbReference>
<dbReference type="InterPro" id="IPR005311">
    <property type="entry name" value="PBP_dimer"/>
</dbReference>
<accession>A0A6L7G982</accession>
<evidence type="ECO:0000256" key="5">
    <source>
        <dbReference type="SAM" id="Phobius"/>
    </source>
</evidence>
<keyword evidence="2" id="KW-0645">Protease</keyword>
<dbReference type="Proteomes" id="UP000477911">
    <property type="component" value="Unassembled WGS sequence"/>
</dbReference>
<dbReference type="InterPro" id="IPR012338">
    <property type="entry name" value="Beta-lactam/transpept-like"/>
</dbReference>
<evidence type="ECO:0000259" key="6">
    <source>
        <dbReference type="Pfam" id="PF00905"/>
    </source>
</evidence>
<keyword evidence="3 5" id="KW-0472">Membrane</keyword>
<dbReference type="SUPFAM" id="SSF56519">
    <property type="entry name" value="Penicillin binding protein dimerisation domain"/>
    <property type="match status" value="1"/>
</dbReference>
<dbReference type="Pfam" id="PF03717">
    <property type="entry name" value="PBP_dimer"/>
    <property type="match status" value="1"/>
</dbReference>
<dbReference type="EMBL" id="WUMU01000017">
    <property type="protein sequence ID" value="MXN19253.1"/>
    <property type="molecule type" value="Genomic_DNA"/>
</dbReference>
<dbReference type="SUPFAM" id="SSF56601">
    <property type="entry name" value="beta-lactamase/transpeptidase-like"/>
    <property type="match status" value="1"/>
</dbReference>
<dbReference type="InterPro" id="IPR050515">
    <property type="entry name" value="Beta-lactam/transpept"/>
</dbReference>
<dbReference type="GO" id="GO:0071555">
    <property type="term" value="P:cell wall organization"/>
    <property type="evidence" value="ECO:0007669"/>
    <property type="project" value="TreeGrafter"/>
</dbReference>
<feature type="region of interest" description="Disordered" evidence="4">
    <location>
        <begin position="277"/>
        <end position="299"/>
    </location>
</feature>
<evidence type="ECO:0000256" key="4">
    <source>
        <dbReference type="SAM" id="MobiDB-lite"/>
    </source>
</evidence>
<feature type="domain" description="Penicillin-binding protein dimerisation" evidence="7">
    <location>
        <begin position="89"/>
        <end position="222"/>
    </location>
</feature>
<evidence type="ECO:0000256" key="1">
    <source>
        <dbReference type="ARBA" id="ARBA00004370"/>
    </source>
</evidence>
<sequence length="592" mass="64566">MTRTPLRPLAAILNARAKGENPDVIERENLRQRHEQMRDRSRLRAEGRLLILGLAFLCAFGTIGFRMGAMASSTPSEPRTSSGGVGLVASRADIVDRNGRVLATNMETYSLYAHPQQMVHPLQTAKALAKIFPDLNEERLIKDFTGSRKFVWLRRTMSPEQRQATHDIGEPGLLFGPREMRLYPNGPVASHILGGTKFEKEDVDWAEMTGSAGIEHRFDSMLNDPNNGGRPLQLSIDLTVQAALEQVLSGGMKLMNSKGAAAVLMKVKTGEIVAMASLPDYDPNDPPPPPTKGTPDDSPLFDRAVQGLYELGSVFKVFDISQAIDLGLVKPTTVIDITGPIRWGRFRISDDHYIGRSADVNTILEESSNIGAARIAQMIGAQRQEAFLRKLGLMDPSPIEMSEAEVTKPAHQTNWSELTTMTVSYGHGITVSPVMLAAAYATIANDGRKVTPTLLRHPQPSVGPQIIKPETAEIMHKMLRSVVTDGTASLGDVPGYEIGGKTGTADKVKPTGGYYKDRTIATFASMFPTSDPQYVLITMLDEPETSIASIKHPLRTAGWTSVPVAKEIIRRIGPLLGLRPRVEPTPVAAITQ</sequence>
<dbReference type="Gene3D" id="3.40.710.10">
    <property type="entry name" value="DD-peptidase/beta-lactamase superfamily"/>
    <property type="match status" value="1"/>
</dbReference>
<keyword evidence="2" id="KW-0378">Hydrolase</keyword>
<evidence type="ECO:0000256" key="2">
    <source>
        <dbReference type="ARBA" id="ARBA00022645"/>
    </source>
</evidence>
<gene>
    <name evidence="8" type="ORF">GR170_15565</name>
</gene>
<dbReference type="PANTHER" id="PTHR30627">
    <property type="entry name" value="PEPTIDOGLYCAN D,D-TRANSPEPTIDASE"/>
    <property type="match status" value="1"/>
</dbReference>
<keyword evidence="2" id="KW-0121">Carboxypeptidase</keyword>
<feature type="transmembrane region" description="Helical" evidence="5">
    <location>
        <begin position="49"/>
        <end position="69"/>
    </location>
</feature>
<keyword evidence="5" id="KW-1133">Transmembrane helix</keyword>
<dbReference type="GO" id="GO:0005886">
    <property type="term" value="C:plasma membrane"/>
    <property type="evidence" value="ECO:0007669"/>
    <property type="project" value="TreeGrafter"/>
</dbReference>
<dbReference type="GO" id="GO:0004180">
    <property type="term" value="F:carboxypeptidase activity"/>
    <property type="evidence" value="ECO:0007669"/>
    <property type="project" value="UniProtKB-KW"/>
</dbReference>
<evidence type="ECO:0000313" key="9">
    <source>
        <dbReference type="Proteomes" id="UP000477911"/>
    </source>
</evidence>
<reference evidence="8 9" key="1">
    <citation type="submission" date="2019-12" db="EMBL/GenBank/DDBJ databases">
        <authorList>
            <person name="Li M."/>
        </authorList>
    </citation>
    <scope>NUCLEOTIDE SEQUENCE [LARGE SCALE GENOMIC DNA]</scope>
    <source>
        <strain evidence="8 9">GBMRC 2024</strain>
    </source>
</reference>
<dbReference type="GO" id="GO:0008658">
    <property type="term" value="F:penicillin binding"/>
    <property type="evidence" value="ECO:0007669"/>
    <property type="project" value="InterPro"/>
</dbReference>
<protein>
    <submittedName>
        <fullName evidence="8">Penicillin-binding protein 2</fullName>
    </submittedName>
</protein>
<dbReference type="Pfam" id="PF00905">
    <property type="entry name" value="Transpeptidase"/>
    <property type="match status" value="1"/>
</dbReference>
<organism evidence="8 9">
    <name type="scientific">Pseudooceanicola albus</name>
    <dbReference type="NCBI Taxonomy" id="2692189"/>
    <lineage>
        <taxon>Bacteria</taxon>
        <taxon>Pseudomonadati</taxon>
        <taxon>Pseudomonadota</taxon>
        <taxon>Alphaproteobacteria</taxon>
        <taxon>Rhodobacterales</taxon>
        <taxon>Paracoccaceae</taxon>
        <taxon>Pseudooceanicola</taxon>
    </lineage>
</organism>
<proteinExistence type="predicted"/>
<comment type="caution">
    <text evidence="8">The sequence shown here is derived from an EMBL/GenBank/DDBJ whole genome shotgun (WGS) entry which is preliminary data.</text>
</comment>